<gene>
    <name evidence="2" type="ORF">BC751_4371</name>
</gene>
<keyword evidence="3" id="KW-1185">Reference proteome</keyword>
<dbReference type="AlphaFoldDB" id="A0A4Q7PEI6"/>
<protein>
    <recommendedName>
        <fullName evidence="4">Membrane-bound lysozyme inhibitor of c-type lysozyme MliC</fullName>
    </recommendedName>
</protein>
<feature type="chain" id="PRO_5020505742" description="Membrane-bound lysozyme inhibitor of c-type lysozyme MliC" evidence="1">
    <location>
        <begin position="20"/>
        <end position="110"/>
    </location>
</feature>
<comment type="caution">
    <text evidence="2">The sequence shown here is derived from an EMBL/GenBank/DDBJ whole genome shotgun (WGS) entry which is preliminary data.</text>
</comment>
<accession>A0A4Q7PEI6</accession>
<name>A0A4Q7PEI6_9BACT</name>
<dbReference type="OrthoDB" id="827672at2"/>
<evidence type="ECO:0000256" key="1">
    <source>
        <dbReference type="SAM" id="SignalP"/>
    </source>
</evidence>
<reference evidence="2 3" key="1">
    <citation type="submission" date="2019-02" db="EMBL/GenBank/DDBJ databases">
        <title>Genomic Encyclopedia of Archaeal and Bacterial Type Strains, Phase II (KMG-II): from individual species to whole genera.</title>
        <authorList>
            <person name="Goeker M."/>
        </authorList>
    </citation>
    <scope>NUCLEOTIDE SEQUENCE [LARGE SCALE GENOMIC DNA]</scope>
    <source>
        <strain evidence="2 3">DSM 21411</strain>
    </source>
</reference>
<keyword evidence="1" id="KW-0732">Signal</keyword>
<feature type="signal peptide" evidence="1">
    <location>
        <begin position="1"/>
        <end position="19"/>
    </location>
</feature>
<sequence length="110" mass="12417">MKKGILLLFIFAGVSSACMEIEEISGPCEITILLADGSTRFYEISEDIRRNKKTGVFTYRDENGRLWSTTQDEQGNWFSKSAENGINEVLSISCGDKVYFQKEEEDTGND</sequence>
<evidence type="ECO:0008006" key="4">
    <source>
        <dbReference type="Google" id="ProtNLM"/>
    </source>
</evidence>
<evidence type="ECO:0000313" key="3">
    <source>
        <dbReference type="Proteomes" id="UP000292209"/>
    </source>
</evidence>
<organism evidence="2 3">
    <name type="scientific">Cecembia calidifontis</name>
    <dbReference type="NCBI Taxonomy" id="1187080"/>
    <lineage>
        <taxon>Bacteria</taxon>
        <taxon>Pseudomonadati</taxon>
        <taxon>Bacteroidota</taxon>
        <taxon>Cytophagia</taxon>
        <taxon>Cytophagales</taxon>
        <taxon>Cyclobacteriaceae</taxon>
        <taxon>Cecembia</taxon>
    </lineage>
</organism>
<dbReference type="EMBL" id="SGXG01000001">
    <property type="protein sequence ID" value="RZS98705.1"/>
    <property type="molecule type" value="Genomic_DNA"/>
</dbReference>
<dbReference type="PROSITE" id="PS51257">
    <property type="entry name" value="PROKAR_LIPOPROTEIN"/>
    <property type="match status" value="1"/>
</dbReference>
<evidence type="ECO:0000313" key="2">
    <source>
        <dbReference type="EMBL" id="RZS98705.1"/>
    </source>
</evidence>
<dbReference type="RefSeq" id="WP_130277363.1">
    <property type="nucleotide sequence ID" value="NZ_SGXG01000001.1"/>
</dbReference>
<proteinExistence type="predicted"/>
<dbReference type="Proteomes" id="UP000292209">
    <property type="component" value="Unassembled WGS sequence"/>
</dbReference>